<evidence type="ECO:0000313" key="2">
    <source>
        <dbReference type="EMBL" id="KIJ92817.1"/>
    </source>
</evidence>
<dbReference type="HOGENOM" id="CLU_735802_0_0_1"/>
<organism evidence="2 3">
    <name type="scientific">Laccaria amethystina LaAM-08-1</name>
    <dbReference type="NCBI Taxonomy" id="1095629"/>
    <lineage>
        <taxon>Eukaryota</taxon>
        <taxon>Fungi</taxon>
        <taxon>Dikarya</taxon>
        <taxon>Basidiomycota</taxon>
        <taxon>Agaricomycotina</taxon>
        <taxon>Agaricomycetes</taxon>
        <taxon>Agaricomycetidae</taxon>
        <taxon>Agaricales</taxon>
        <taxon>Agaricineae</taxon>
        <taxon>Hydnangiaceae</taxon>
        <taxon>Laccaria</taxon>
    </lineage>
</organism>
<dbReference type="AlphaFoldDB" id="A0A0C9X8Z9"/>
<proteinExistence type="predicted"/>
<dbReference type="InterPro" id="IPR012337">
    <property type="entry name" value="RNaseH-like_sf"/>
</dbReference>
<reference evidence="2 3" key="1">
    <citation type="submission" date="2014-04" db="EMBL/GenBank/DDBJ databases">
        <authorList>
            <consortium name="DOE Joint Genome Institute"/>
            <person name="Kuo A."/>
            <person name="Kohler A."/>
            <person name="Nagy L.G."/>
            <person name="Floudas D."/>
            <person name="Copeland A."/>
            <person name="Barry K.W."/>
            <person name="Cichocki N."/>
            <person name="Veneault-Fourrey C."/>
            <person name="LaButti K."/>
            <person name="Lindquist E.A."/>
            <person name="Lipzen A."/>
            <person name="Lundell T."/>
            <person name="Morin E."/>
            <person name="Murat C."/>
            <person name="Sun H."/>
            <person name="Tunlid A."/>
            <person name="Henrissat B."/>
            <person name="Grigoriev I.V."/>
            <person name="Hibbett D.S."/>
            <person name="Martin F."/>
            <person name="Nordberg H.P."/>
            <person name="Cantor M.N."/>
            <person name="Hua S.X."/>
        </authorList>
    </citation>
    <scope>NUCLEOTIDE SEQUENCE [LARGE SCALE GENOMIC DNA]</scope>
    <source>
        <strain evidence="2 3">LaAM-08-1</strain>
    </source>
</reference>
<dbReference type="GO" id="GO:0003676">
    <property type="term" value="F:nucleic acid binding"/>
    <property type="evidence" value="ECO:0007669"/>
    <property type="project" value="InterPro"/>
</dbReference>
<accession>A0A0C9X8Z9</accession>
<dbReference type="GO" id="GO:0008408">
    <property type="term" value="F:3'-5' exonuclease activity"/>
    <property type="evidence" value="ECO:0007669"/>
    <property type="project" value="InterPro"/>
</dbReference>
<sequence>MKLNGVVTFAALFTLLNEFEQIRYQAFVPTKSLSHLKAGLEAMVTALKEHGLVEPILGFTDNVASDEGTFSECIPSLNKNVRRVDLDEHSDLPRLLLPEDIFLAVNWLKKRGKSYVNTIEFGRLAAKKKVVPNGQASLASIVAASLQHYLSKEFHSTEWAAEKLTDDQIQYAALDAYAALMVWDVLKKIEHNGQPLSAATAEEIQKDQTTFKAINNQEQALPTPPKEKCNIGTPRVIKPPNISSFGSKIVDDLDSESESESEHDNEVEINNSVELERTSGFTQTANDIAVARILADVFHEMDKVCRTISKKHTLSKKFATAFSDTLLVPDKDDKKLVSEVFLKKNLTYDKIRSKSPSWLWKRIRRYIPEINILVLV</sequence>
<name>A0A0C9X8Z9_9AGAR</name>
<dbReference type="Gene3D" id="3.30.420.10">
    <property type="entry name" value="Ribonuclease H-like superfamily/Ribonuclease H"/>
    <property type="match status" value="1"/>
</dbReference>
<protein>
    <submittedName>
        <fullName evidence="2">Unplaced genomic scaffold K443scaffold_347, whole genome shotgun sequence</fullName>
    </submittedName>
</protein>
<dbReference type="Pfam" id="PF01612">
    <property type="entry name" value="DNA_pol_A_exo1"/>
    <property type="match status" value="1"/>
</dbReference>
<evidence type="ECO:0000259" key="1">
    <source>
        <dbReference type="Pfam" id="PF01612"/>
    </source>
</evidence>
<dbReference type="InterPro" id="IPR002562">
    <property type="entry name" value="3'-5'_exonuclease_dom"/>
</dbReference>
<reference evidence="3" key="2">
    <citation type="submission" date="2015-01" db="EMBL/GenBank/DDBJ databases">
        <title>Evolutionary Origins and Diversification of the Mycorrhizal Mutualists.</title>
        <authorList>
            <consortium name="DOE Joint Genome Institute"/>
            <consortium name="Mycorrhizal Genomics Consortium"/>
            <person name="Kohler A."/>
            <person name="Kuo A."/>
            <person name="Nagy L.G."/>
            <person name="Floudas D."/>
            <person name="Copeland A."/>
            <person name="Barry K.W."/>
            <person name="Cichocki N."/>
            <person name="Veneault-Fourrey C."/>
            <person name="LaButti K."/>
            <person name="Lindquist E.A."/>
            <person name="Lipzen A."/>
            <person name="Lundell T."/>
            <person name="Morin E."/>
            <person name="Murat C."/>
            <person name="Riley R."/>
            <person name="Ohm R."/>
            <person name="Sun H."/>
            <person name="Tunlid A."/>
            <person name="Henrissat B."/>
            <person name="Grigoriev I.V."/>
            <person name="Hibbett D.S."/>
            <person name="Martin F."/>
        </authorList>
    </citation>
    <scope>NUCLEOTIDE SEQUENCE [LARGE SCALE GENOMIC DNA]</scope>
    <source>
        <strain evidence="3">LaAM-08-1</strain>
    </source>
</reference>
<dbReference type="InterPro" id="IPR036397">
    <property type="entry name" value="RNaseH_sf"/>
</dbReference>
<dbReference type="SUPFAM" id="SSF53098">
    <property type="entry name" value="Ribonuclease H-like"/>
    <property type="match status" value="1"/>
</dbReference>
<feature type="domain" description="3'-5' exonuclease" evidence="1">
    <location>
        <begin position="107"/>
        <end position="188"/>
    </location>
</feature>
<gene>
    <name evidence="2" type="ORF">K443DRAFT_125800</name>
</gene>
<dbReference type="Proteomes" id="UP000054477">
    <property type="component" value="Unassembled WGS sequence"/>
</dbReference>
<dbReference type="EMBL" id="KN838882">
    <property type="protein sequence ID" value="KIJ92817.1"/>
    <property type="molecule type" value="Genomic_DNA"/>
</dbReference>
<keyword evidence="3" id="KW-1185">Reference proteome</keyword>
<dbReference type="GO" id="GO:0006139">
    <property type="term" value="P:nucleobase-containing compound metabolic process"/>
    <property type="evidence" value="ECO:0007669"/>
    <property type="project" value="InterPro"/>
</dbReference>
<evidence type="ECO:0000313" key="3">
    <source>
        <dbReference type="Proteomes" id="UP000054477"/>
    </source>
</evidence>
<dbReference type="OrthoDB" id="3051274at2759"/>